<feature type="compositionally biased region" description="Polar residues" evidence="2">
    <location>
        <begin position="414"/>
        <end position="427"/>
    </location>
</feature>
<feature type="region of interest" description="Disordered" evidence="2">
    <location>
        <begin position="285"/>
        <end position="305"/>
    </location>
</feature>
<feature type="compositionally biased region" description="Polar residues" evidence="2">
    <location>
        <begin position="480"/>
        <end position="499"/>
    </location>
</feature>
<dbReference type="InterPro" id="IPR011993">
    <property type="entry name" value="PH-like_dom_sf"/>
</dbReference>
<dbReference type="PANTHER" id="PTHR13335">
    <property type="entry name" value="TARGET OF RAPAMYCIN COMPLEX 2 SUBUNIT MAPKAP1"/>
    <property type="match status" value="1"/>
</dbReference>
<evidence type="ECO:0000256" key="2">
    <source>
        <dbReference type="SAM" id="MobiDB-lite"/>
    </source>
</evidence>
<dbReference type="EMBL" id="KV454538">
    <property type="protein sequence ID" value="ODV69839.1"/>
    <property type="molecule type" value="Genomic_DNA"/>
</dbReference>
<dbReference type="GO" id="GO:0038203">
    <property type="term" value="P:TORC2 signaling"/>
    <property type="evidence" value="ECO:0007669"/>
    <property type="project" value="TreeGrafter"/>
</dbReference>
<dbReference type="OrthoDB" id="241990at2759"/>
<dbReference type="InterPro" id="IPR031567">
    <property type="entry name" value="CRIM_dom"/>
</dbReference>
<feature type="compositionally biased region" description="Polar residues" evidence="2">
    <location>
        <begin position="118"/>
        <end position="155"/>
    </location>
</feature>
<dbReference type="InterPro" id="IPR008828">
    <property type="entry name" value="Sin1/Avo1"/>
</dbReference>
<accession>A0A1E4RRC4</accession>
<name>A0A1E4RRC4_9ASCO</name>
<feature type="compositionally biased region" description="Low complexity" evidence="2">
    <location>
        <begin position="460"/>
        <end position="479"/>
    </location>
</feature>
<feature type="region of interest" description="Disordered" evidence="2">
    <location>
        <begin position="460"/>
        <end position="499"/>
    </location>
</feature>
<gene>
    <name evidence="5" type="ORF">HYPBUDRAFT_154835</name>
</gene>
<feature type="compositionally biased region" description="Polar residues" evidence="2">
    <location>
        <begin position="179"/>
        <end position="194"/>
    </location>
</feature>
<evidence type="ECO:0000259" key="4">
    <source>
        <dbReference type="Pfam" id="PF16979"/>
    </source>
</evidence>
<feature type="compositionally biased region" description="Polar residues" evidence="2">
    <location>
        <begin position="333"/>
        <end position="342"/>
    </location>
</feature>
<dbReference type="GO" id="GO:0005737">
    <property type="term" value="C:cytoplasm"/>
    <property type="evidence" value="ECO:0007669"/>
    <property type="project" value="TreeGrafter"/>
</dbReference>
<feature type="compositionally biased region" description="Basic residues" evidence="2">
    <location>
        <begin position="87"/>
        <end position="110"/>
    </location>
</feature>
<proteinExistence type="inferred from homology"/>
<dbReference type="Gene3D" id="2.30.29.30">
    <property type="entry name" value="Pleckstrin-homology domain (PH domain)/Phosphotyrosine-binding domain (PTB)"/>
    <property type="match status" value="1"/>
</dbReference>
<evidence type="ECO:0000313" key="5">
    <source>
        <dbReference type="EMBL" id="ODV69839.1"/>
    </source>
</evidence>
<protein>
    <recommendedName>
        <fullName evidence="7">SIN1-domain-containing protein</fullName>
    </recommendedName>
</protein>
<keyword evidence="6" id="KW-1185">Reference proteome</keyword>
<evidence type="ECO:0000256" key="1">
    <source>
        <dbReference type="ARBA" id="ARBA00009407"/>
    </source>
</evidence>
<feature type="region of interest" description="Disordered" evidence="2">
    <location>
        <begin position="412"/>
        <end position="444"/>
    </location>
</feature>
<dbReference type="Pfam" id="PF16978">
    <property type="entry name" value="CRIM"/>
    <property type="match status" value="1"/>
</dbReference>
<evidence type="ECO:0000259" key="3">
    <source>
        <dbReference type="Pfam" id="PF16978"/>
    </source>
</evidence>
<dbReference type="GO" id="GO:0031932">
    <property type="term" value="C:TORC2 complex"/>
    <property type="evidence" value="ECO:0007669"/>
    <property type="project" value="InterPro"/>
</dbReference>
<dbReference type="Pfam" id="PF16979">
    <property type="entry name" value="SIN1_PH"/>
    <property type="match status" value="2"/>
</dbReference>
<dbReference type="Proteomes" id="UP000095085">
    <property type="component" value="Unassembled WGS sequence"/>
</dbReference>
<dbReference type="AlphaFoldDB" id="A0A1E4RRC4"/>
<sequence length="1079" mass="122033">MSFPNQTTHLIAQFRASYLTLTDNDEYAKRIIKPLILEDERENEEINGRVLAQLGDQLLHSPPIAFHSSVKKGLNDDDQPSSYHHALMSHKKPNQLHNKKRRSTKRLRPKTIKEESSRSVSNNSTITPPSNEITEQRKTSASSLDTIQNNQSSSHFKFRLSPPSQSSLKSPEPIEDNSDGSSKQSNKFGLSYTKTIRGGNKNKKTNSIVKFFQPQQKAKYNNSDSDSDFDSDDFMTNPKALELIKEENANPPLDYHSEDGESLPSINDNADVLTIDSDFDVPVSETGNVVKPANNNKNEGGPLIRKKFRLSLNNNKNNRIEEIENDDHDESTVENVEQSSKNDGAENNEDSDLEEYSDEDVDEYDDDEDDDDYDYDDADDTSSTDSAFTDIETDSLIDSSSMLDSYNGVVDNYSFENPTDTVKSFKQNSKRRKQKSNSNTYNAISSKSFASQNDFLSSTYNNSSTNVNNSNLNNNPKNSQEGSKTQPNSASVTPNKSFVSSQKKNQFVFEKKPIFKPDTDPTPRNSNLSLLLQSRSRSANLNPLQFYSFVDSDIDAENVRKAKINIFVPPNLKPIIIDITMNDNVAIPDCIGYILLSLSKLDDFKYISTSAHYMNPNNWRLELVDEDGENFGSFGILDRVRLLSSYNNPRDLAICKIENNSEIAKNNKITPLPKEFKESLVSFEERQKKFNSILENETTPSKEQNKRSAFEKEETVELKISGVPFGNSSESINFFIPLTSTIENLTSEFCAEYDLDPSKYKFRALISGSDDKTNKPHTLLHGTLPDSLTSTSIKYRKPLAPTDLVSQLDTQLLELIPADNSHLRVSQQDSLGQDSMLSSGITPSNSLSVPGITPPMKKVMEENSDHIQVDSGKINPSKLSSNTRTNTNTAESIKRQLKSNKYLEDIITGGDYQIPKSLNDIYMRWKVWRKKPTLLNRIEKSLIIDGDYIHLTPTEDTTWKKNPVDNPFSSSNQTGHGGNTHGHHHYLHHYNYSNYYNKLMMKTSSFHITQITKLKQYKNSKNPNHFKIVIKKEVENEANVKDNAIKKKYDLEAVSAAECEDIINKIRYVLQVYNMSNMT</sequence>
<feature type="domain" description="CRIM" evidence="3">
    <location>
        <begin position="525"/>
        <end position="666"/>
    </location>
</feature>
<feature type="domain" description="SIN1-type PH" evidence="4">
    <location>
        <begin position="922"/>
        <end position="959"/>
    </location>
</feature>
<feature type="compositionally biased region" description="Polar residues" evidence="2">
    <location>
        <begin position="877"/>
        <end position="891"/>
    </location>
</feature>
<evidence type="ECO:0000313" key="6">
    <source>
        <dbReference type="Proteomes" id="UP000095085"/>
    </source>
</evidence>
<comment type="similarity">
    <text evidence="1">Belongs to the SIN1 family.</text>
</comment>
<feature type="compositionally biased region" description="Low complexity" evidence="2">
    <location>
        <begin position="161"/>
        <end position="171"/>
    </location>
</feature>
<feature type="compositionally biased region" description="Acidic residues" evidence="2">
    <location>
        <begin position="346"/>
        <end position="382"/>
    </location>
</feature>
<dbReference type="InterPro" id="IPR031313">
    <property type="entry name" value="Sin1_PH_dom"/>
</dbReference>
<dbReference type="RefSeq" id="XP_020078906.1">
    <property type="nucleotide sequence ID" value="XM_020222065.1"/>
</dbReference>
<reference evidence="6" key="1">
    <citation type="submission" date="2016-05" db="EMBL/GenBank/DDBJ databases">
        <title>Comparative genomics of biotechnologically important yeasts.</title>
        <authorList>
            <consortium name="DOE Joint Genome Institute"/>
            <person name="Riley R."/>
            <person name="Haridas S."/>
            <person name="Wolfe K.H."/>
            <person name="Lopes M.R."/>
            <person name="Hittinger C.T."/>
            <person name="Goker M."/>
            <person name="Salamov A."/>
            <person name="Wisecaver J."/>
            <person name="Long T.M."/>
            <person name="Aerts A.L."/>
            <person name="Barry K."/>
            <person name="Choi C."/>
            <person name="Clum A."/>
            <person name="Coughlan A.Y."/>
            <person name="Deshpande S."/>
            <person name="Douglass A.P."/>
            <person name="Hanson S.J."/>
            <person name="Klenk H.-P."/>
            <person name="Labutti K."/>
            <person name="Lapidus A."/>
            <person name="Lindquist E."/>
            <person name="Lipzen A."/>
            <person name="Meier-Kolthoff J.P."/>
            <person name="Ohm R.A."/>
            <person name="Otillar R.P."/>
            <person name="Pangilinan J."/>
            <person name="Peng Y."/>
            <person name="Rokas A."/>
            <person name="Rosa C.A."/>
            <person name="Scheuner C."/>
            <person name="Sibirny A.A."/>
            <person name="Slot J.C."/>
            <person name="Stielow J.B."/>
            <person name="Sun H."/>
            <person name="Kurtzman C.P."/>
            <person name="Blackwell M."/>
            <person name="Grigoriev I.V."/>
            <person name="Jeffries T.W."/>
        </authorList>
    </citation>
    <scope>NUCLEOTIDE SEQUENCE [LARGE SCALE GENOMIC DNA]</scope>
    <source>
        <strain evidence="6">NRRL Y-1933</strain>
    </source>
</reference>
<feature type="region of interest" description="Disordered" evidence="2">
    <location>
        <begin position="320"/>
        <end position="389"/>
    </location>
</feature>
<feature type="domain" description="SIN1-type PH" evidence="4">
    <location>
        <begin position="999"/>
        <end position="1071"/>
    </location>
</feature>
<organism evidence="5 6">
    <name type="scientific">Hyphopichia burtonii NRRL Y-1933</name>
    <dbReference type="NCBI Taxonomy" id="984485"/>
    <lineage>
        <taxon>Eukaryota</taxon>
        <taxon>Fungi</taxon>
        <taxon>Dikarya</taxon>
        <taxon>Ascomycota</taxon>
        <taxon>Saccharomycotina</taxon>
        <taxon>Pichiomycetes</taxon>
        <taxon>Debaryomycetaceae</taxon>
        <taxon>Hyphopichia</taxon>
    </lineage>
</organism>
<dbReference type="STRING" id="984485.A0A1E4RRC4"/>
<dbReference type="PANTHER" id="PTHR13335:SF1">
    <property type="entry name" value="TARGET OF RAPAMYCIN COMPLEX 2 SUBUNIT MAPKAP1"/>
    <property type="match status" value="1"/>
</dbReference>
<evidence type="ECO:0008006" key="7">
    <source>
        <dbReference type="Google" id="ProtNLM"/>
    </source>
</evidence>
<feature type="region of interest" description="Disordered" evidence="2">
    <location>
        <begin position="868"/>
        <end position="892"/>
    </location>
</feature>
<dbReference type="GeneID" id="30996614"/>
<dbReference type="GO" id="GO:0005886">
    <property type="term" value="C:plasma membrane"/>
    <property type="evidence" value="ECO:0007669"/>
    <property type="project" value="TreeGrafter"/>
</dbReference>
<feature type="region of interest" description="Disordered" evidence="2">
    <location>
        <begin position="69"/>
        <end position="201"/>
    </location>
</feature>
<dbReference type="GO" id="GO:0005546">
    <property type="term" value="F:phosphatidylinositol-4,5-bisphosphate binding"/>
    <property type="evidence" value="ECO:0007669"/>
    <property type="project" value="TreeGrafter"/>
</dbReference>